<keyword evidence="4" id="KW-1185">Reference proteome</keyword>
<dbReference type="Proteomes" id="UP000184510">
    <property type="component" value="Unassembled WGS sequence"/>
</dbReference>
<dbReference type="AlphaFoldDB" id="A0A1M6SA19"/>
<feature type="domain" description="Ice-binding protein C-terminal" evidence="2">
    <location>
        <begin position="235"/>
        <end position="257"/>
    </location>
</feature>
<feature type="chain" id="PRO_5012477798" evidence="1">
    <location>
        <begin position="21"/>
        <end position="258"/>
    </location>
</feature>
<dbReference type="STRING" id="1123071.SAMN02745181_3763"/>
<keyword evidence="1" id="KW-0732">Signal</keyword>
<evidence type="ECO:0000259" key="2">
    <source>
        <dbReference type="Pfam" id="PF07589"/>
    </source>
</evidence>
<proteinExistence type="predicted"/>
<dbReference type="RefSeq" id="WP_143185301.1">
    <property type="nucleotide sequence ID" value="NZ_FQYR01000009.1"/>
</dbReference>
<evidence type="ECO:0000313" key="4">
    <source>
        <dbReference type="Proteomes" id="UP000184510"/>
    </source>
</evidence>
<accession>A0A1M6SA19</accession>
<evidence type="ECO:0000313" key="3">
    <source>
        <dbReference type="EMBL" id="SHK41516.1"/>
    </source>
</evidence>
<dbReference type="Pfam" id="PF07589">
    <property type="entry name" value="PEP-CTERM"/>
    <property type="match status" value="1"/>
</dbReference>
<evidence type="ECO:0000256" key="1">
    <source>
        <dbReference type="SAM" id="SignalP"/>
    </source>
</evidence>
<dbReference type="InterPro" id="IPR013424">
    <property type="entry name" value="Ice-binding_C"/>
</dbReference>
<dbReference type="NCBIfam" id="TIGR02595">
    <property type="entry name" value="PEP_CTERM"/>
    <property type="match status" value="1"/>
</dbReference>
<feature type="signal peptide" evidence="1">
    <location>
        <begin position="1"/>
        <end position="20"/>
    </location>
</feature>
<sequence length="258" mass="26592">MKKTLLLTSLGMAVALPATAATFVSGGWAGLGAGSPATTTASGSSDTQTAMVTQSVDGITATLQGFDSNADADGLQLRRFDFNGVGVFNTSTDETNGNDNQAGRIGTTQYLTLSFDTTVRIDLINFNNLISTNTGTEIAVLSASSFTGLNYDATGGTFTSQTGTTVSEWGYESGTGTFNIQSPGANNFTNTVRFGLDGYDSLILNAGDTLTLATDTSDGLATQGGWALTDIEVTAVPEPSSTALIGLAGLGFILRRRR</sequence>
<dbReference type="InParanoid" id="A0A1M6SA19"/>
<reference evidence="3 4" key="1">
    <citation type="submission" date="2016-11" db="EMBL/GenBank/DDBJ databases">
        <authorList>
            <person name="Jaros S."/>
            <person name="Januszkiewicz K."/>
            <person name="Wedrychowicz H."/>
        </authorList>
    </citation>
    <scope>NUCLEOTIDE SEQUENCE [LARGE SCALE GENOMIC DNA]</scope>
    <source>
        <strain evidence="3 4">DSM 18772</strain>
    </source>
</reference>
<protein>
    <submittedName>
        <fullName evidence="3">PEP-CTERM protein-sorting domain-containing protein</fullName>
    </submittedName>
</protein>
<gene>
    <name evidence="3" type="ORF">SAMN02745181_3763</name>
</gene>
<dbReference type="EMBL" id="FQYR01000009">
    <property type="protein sequence ID" value="SHK41516.1"/>
    <property type="molecule type" value="Genomic_DNA"/>
</dbReference>
<name>A0A1M6SA19_9BACT</name>
<organism evidence="3 4">
    <name type="scientific">Rubritalea squalenifaciens DSM 18772</name>
    <dbReference type="NCBI Taxonomy" id="1123071"/>
    <lineage>
        <taxon>Bacteria</taxon>
        <taxon>Pseudomonadati</taxon>
        <taxon>Verrucomicrobiota</taxon>
        <taxon>Verrucomicrobiia</taxon>
        <taxon>Verrucomicrobiales</taxon>
        <taxon>Rubritaleaceae</taxon>
        <taxon>Rubritalea</taxon>
    </lineage>
</organism>